<comment type="caution">
    <text evidence="10">The sequence shown here is derived from an EMBL/GenBank/DDBJ whole genome shotgun (WGS) entry which is preliminary data.</text>
</comment>
<proteinExistence type="predicted"/>
<feature type="compositionally biased region" description="Low complexity" evidence="8">
    <location>
        <begin position="421"/>
        <end position="433"/>
    </location>
</feature>
<evidence type="ECO:0000259" key="9">
    <source>
        <dbReference type="PROSITE" id="PS50888"/>
    </source>
</evidence>
<feature type="compositionally biased region" description="Low complexity" evidence="8">
    <location>
        <begin position="77"/>
        <end position="88"/>
    </location>
</feature>
<feature type="domain" description="BHLH" evidence="9">
    <location>
        <begin position="128"/>
        <end position="180"/>
    </location>
</feature>
<dbReference type="InterPro" id="IPR050359">
    <property type="entry name" value="bHLH_transcription_factors"/>
</dbReference>
<feature type="compositionally biased region" description="Polar residues" evidence="8">
    <location>
        <begin position="407"/>
        <end position="418"/>
    </location>
</feature>
<feature type="region of interest" description="Disordered" evidence="8">
    <location>
        <begin position="278"/>
        <end position="454"/>
    </location>
</feature>
<keyword evidence="1" id="KW-0217">Developmental protein</keyword>
<evidence type="ECO:0000256" key="1">
    <source>
        <dbReference type="ARBA" id="ARBA00022473"/>
    </source>
</evidence>
<dbReference type="Pfam" id="PF00010">
    <property type="entry name" value="HLH"/>
    <property type="match status" value="1"/>
</dbReference>
<evidence type="ECO:0000256" key="8">
    <source>
        <dbReference type="SAM" id="MobiDB-lite"/>
    </source>
</evidence>
<keyword evidence="5" id="KW-0238">DNA-binding</keyword>
<keyword evidence="4" id="KW-0805">Transcription regulation</keyword>
<dbReference type="Gene3D" id="4.10.280.10">
    <property type="entry name" value="Helix-loop-helix DNA-binding domain"/>
    <property type="match status" value="1"/>
</dbReference>
<evidence type="ECO:0000256" key="3">
    <source>
        <dbReference type="ARBA" id="ARBA00022902"/>
    </source>
</evidence>
<keyword evidence="7" id="KW-0539">Nucleus</keyword>
<evidence type="ECO:0000256" key="4">
    <source>
        <dbReference type="ARBA" id="ARBA00023015"/>
    </source>
</evidence>
<dbReference type="GO" id="GO:0007423">
    <property type="term" value="P:sensory organ development"/>
    <property type="evidence" value="ECO:0007669"/>
    <property type="project" value="TreeGrafter"/>
</dbReference>
<reference evidence="10" key="2">
    <citation type="journal article" date="2023" name="BMC Genomics">
        <title>Pest status, molecular evolution, and epigenetic factors derived from the genome assembly of Frankliniella fusca, a thysanopteran phytovirus vector.</title>
        <authorList>
            <person name="Catto M.A."/>
            <person name="Labadie P.E."/>
            <person name="Jacobson A.L."/>
            <person name="Kennedy G.G."/>
            <person name="Srinivasan R."/>
            <person name="Hunt B.G."/>
        </authorList>
    </citation>
    <scope>NUCLEOTIDE SEQUENCE</scope>
    <source>
        <strain evidence="10">PL_HMW_Pooled</strain>
    </source>
</reference>
<feature type="compositionally biased region" description="Basic residues" evidence="8">
    <location>
        <begin position="102"/>
        <end position="116"/>
    </location>
</feature>
<dbReference type="InterPro" id="IPR036638">
    <property type="entry name" value="HLH_DNA-bd_sf"/>
</dbReference>
<dbReference type="GO" id="GO:0046983">
    <property type="term" value="F:protein dimerization activity"/>
    <property type="evidence" value="ECO:0007669"/>
    <property type="project" value="InterPro"/>
</dbReference>
<dbReference type="GO" id="GO:0005634">
    <property type="term" value="C:nucleus"/>
    <property type="evidence" value="ECO:0007669"/>
    <property type="project" value="TreeGrafter"/>
</dbReference>
<feature type="compositionally biased region" description="Low complexity" evidence="8">
    <location>
        <begin position="441"/>
        <end position="454"/>
    </location>
</feature>
<dbReference type="PROSITE" id="PS50888">
    <property type="entry name" value="BHLH"/>
    <property type="match status" value="1"/>
</dbReference>
<dbReference type="CDD" id="cd11428">
    <property type="entry name" value="bHLH_TS_NGN"/>
    <property type="match status" value="1"/>
</dbReference>
<keyword evidence="11" id="KW-1185">Reference proteome</keyword>
<dbReference type="GO" id="GO:0000981">
    <property type="term" value="F:DNA-binding transcription factor activity, RNA polymerase II-specific"/>
    <property type="evidence" value="ECO:0007669"/>
    <property type="project" value="TreeGrafter"/>
</dbReference>
<dbReference type="AlphaFoldDB" id="A0AAE1HRE0"/>
<dbReference type="GO" id="GO:0061564">
    <property type="term" value="P:axon development"/>
    <property type="evidence" value="ECO:0007669"/>
    <property type="project" value="TreeGrafter"/>
</dbReference>
<protein>
    <submittedName>
        <fullName evidence="10">Basic helix-loop-helix neural transcription factor TAP</fullName>
    </submittedName>
</protein>
<evidence type="ECO:0000313" key="10">
    <source>
        <dbReference type="EMBL" id="KAK3926110.1"/>
    </source>
</evidence>
<dbReference type="SMART" id="SM00353">
    <property type="entry name" value="HLH"/>
    <property type="match status" value="1"/>
</dbReference>
<evidence type="ECO:0000256" key="7">
    <source>
        <dbReference type="ARBA" id="ARBA00023242"/>
    </source>
</evidence>
<dbReference type="InterPro" id="IPR011598">
    <property type="entry name" value="bHLH_dom"/>
</dbReference>
<dbReference type="GO" id="GO:0045944">
    <property type="term" value="P:positive regulation of transcription by RNA polymerase II"/>
    <property type="evidence" value="ECO:0007669"/>
    <property type="project" value="TreeGrafter"/>
</dbReference>
<dbReference type="SUPFAM" id="SSF47459">
    <property type="entry name" value="HLH, helix-loop-helix DNA-binding domain"/>
    <property type="match status" value="1"/>
</dbReference>
<evidence type="ECO:0000256" key="5">
    <source>
        <dbReference type="ARBA" id="ARBA00023125"/>
    </source>
</evidence>
<sequence>MALGLSVPSAVPLALGVQQHPTALASLMTRLGLPELAVKLEAMDSDHSDMEDSFLDMDNVDVDELAMALDGGQESCMSGMSVGSGSSVHEQDEDSSPAAKPGRQRRAGARTRRTRPKSPTQIARLKRCRRMKANDRERNRMHLLNEALDRLRCVLPTFPEDTKLTKIETLRFAHNYIWALSQTVQSVREGRAATPVTLSVGSVTVTVGGDSGNMITSTTGSCAIAQQRRSGHQFLPYSPLGWEGAPAPHEMLARGMDASPAHHPFSVDAAHRYTSPAKADAAAGGAPFGSPLKSDNARTPLYGSPVKSDGARTPLYGSPVKSDGASTPLYGSPHQADGGAATPSFGSPLKADAAAAPQYGSPHQPEEAAHAPLYASPCRAHGEAAPGPSTPQYTLSPYKSARGGSLSGDSFTSLSPCRQQPGPGTSTPARSTPPSTPQHYSPGSADSSGSSAASLMFGDLDDPYLGFHQHHGVQDLHGHGLQQLQHRFSSHPTMLFNRGSLPRTAVLR</sequence>
<dbReference type="GO" id="GO:0070888">
    <property type="term" value="F:E-box binding"/>
    <property type="evidence" value="ECO:0007669"/>
    <property type="project" value="TreeGrafter"/>
</dbReference>
<dbReference type="PANTHER" id="PTHR19290:SF163">
    <property type="entry name" value="BASIC HELIX-LOOP-HELIX NEURAL TRANSCRIPTION FACTOR TAP"/>
    <property type="match status" value="1"/>
</dbReference>
<gene>
    <name evidence="10" type="ORF">KUF71_014359</name>
</gene>
<dbReference type="EMBL" id="JAHWGI010001243">
    <property type="protein sequence ID" value="KAK3926110.1"/>
    <property type="molecule type" value="Genomic_DNA"/>
</dbReference>
<organism evidence="10 11">
    <name type="scientific">Frankliniella fusca</name>
    <dbReference type="NCBI Taxonomy" id="407009"/>
    <lineage>
        <taxon>Eukaryota</taxon>
        <taxon>Metazoa</taxon>
        <taxon>Ecdysozoa</taxon>
        <taxon>Arthropoda</taxon>
        <taxon>Hexapoda</taxon>
        <taxon>Insecta</taxon>
        <taxon>Pterygota</taxon>
        <taxon>Neoptera</taxon>
        <taxon>Paraneoptera</taxon>
        <taxon>Thysanoptera</taxon>
        <taxon>Terebrantia</taxon>
        <taxon>Thripoidea</taxon>
        <taxon>Thripidae</taxon>
        <taxon>Frankliniella</taxon>
    </lineage>
</organism>
<keyword evidence="2" id="KW-0221">Differentiation</keyword>
<dbReference type="Proteomes" id="UP001219518">
    <property type="component" value="Unassembled WGS sequence"/>
</dbReference>
<keyword evidence="3" id="KW-0524">Neurogenesis</keyword>
<feature type="region of interest" description="Disordered" evidence="8">
    <location>
        <begin position="74"/>
        <end position="121"/>
    </location>
</feature>
<feature type="compositionally biased region" description="Low complexity" evidence="8">
    <location>
        <begin position="278"/>
        <end position="291"/>
    </location>
</feature>
<name>A0AAE1HRE0_9NEOP</name>
<dbReference type="FunFam" id="4.10.280.10:FF:000006">
    <property type="entry name" value="Neurogenic differentiation factor"/>
    <property type="match status" value="1"/>
</dbReference>
<reference evidence="10" key="1">
    <citation type="submission" date="2021-07" db="EMBL/GenBank/DDBJ databases">
        <authorList>
            <person name="Catto M.A."/>
            <person name="Jacobson A."/>
            <person name="Kennedy G."/>
            <person name="Labadie P."/>
            <person name="Hunt B.G."/>
            <person name="Srinivasan R."/>
        </authorList>
    </citation>
    <scope>NUCLEOTIDE SEQUENCE</scope>
    <source>
        <strain evidence="10">PL_HMW_Pooled</strain>
        <tissue evidence="10">Head</tissue>
    </source>
</reference>
<keyword evidence="6" id="KW-0804">Transcription</keyword>
<evidence type="ECO:0000313" key="11">
    <source>
        <dbReference type="Proteomes" id="UP001219518"/>
    </source>
</evidence>
<evidence type="ECO:0000256" key="2">
    <source>
        <dbReference type="ARBA" id="ARBA00022782"/>
    </source>
</evidence>
<accession>A0AAE1HRE0</accession>
<evidence type="ECO:0000256" key="6">
    <source>
        <dbReference type="ARBA" id="ARBA00023163"/>
    </source>
</evidence>
<dbReference type="PANTHER" id="PTHR19290">
    <property type="entry name" value="BASIC HELIX-LOOP-HELIX PROTEIN NEUROGENIN-RELATED"/>
    <property type="match status" value="1"/>
</dbReference>